<evidence type="ECO:0000256" key="6">
    <source>
        <dbReference type="ARBA" id="ARBA00022989"/>
    </source>
</evidence>
<dbReference type="InterPro" id="IPR003598">
    <property type="entry name" value="Ig_sub2"/>
</dbReference>
<evidence type="ECO:0000256" key="8">
    <source>
        <dbReference type="ARBA" id="ARBA00023157"/>
    </source>
</evidence>
<dbReference type="PANTHER" id="PTHR11738:SF179">
    <property type="entry name" value="LEUKOCYTE IMMUNOGLOBULIN-LIKE RECEPTOR SUBFAMILY A MEMBER 5"/>
    <property type="match status" value="1"/>
</dbReference>
<keyword evidence="5" id="KW-0677">Repeat</keyword>
<dbReference type="Pfam" id="PF13895">
    <property type="entry name" value="Ig_2"/>
    <property type="match status" value="1"/>
</dbReference>
<proteinExistence type="predicted"/>
<dbReference type="GO" id="GO:0002764">
    <property type="term" value="P:immune response-regulating signaling pathway"/>
    <property type="evidence" value="ECO:0007669"/>
    <property type="project" value="TreeGrafter"/>
</dbReference>
<dbReference type="InterPro" id="IPR013783">
    <property type="entry name" value="Ig-like_fold"/>
</dbReference>
<evidence type="ECO:0000313" key="16">
    <source>
        <dbReference type="Proteomes" id="UP000694414"/>
    </source>
</evidence>
<keyword evidence="8 11" id="KW-1015">Disulfide bond</keyword>
<evidence type="ECO:0000256" key="5">
    <source>
        <dbReference type="ARBA" id="ARBA00022737"/>
    </source>
</evidence>
<feature type="transmembrane region" description="Helical" evidence="13">
    <location>
        <begin position="493"/>
        <end position="511"/>
    </location>
</feature>
<keyword evidence="4" id="KW-0732">Signal</keyword>
<dbReference type="InterPro" id="IPR007110">
    <property type="entry name" value="Ig-like_dom"/>
</dbReference>
<keyword evidence="7 13" id="KW-0472">Membrane</keyword>
<evidence type="ECO:0000256" key="3">
    <source>
        <dbReference type="ARBA" id="ARBA00022692"/>
    </source>
</evidence>
<dbReference type="Proteomes" id="UP000694414">
    <property type="component" value="Unplaced"/>
</dbReference>
<keyword evidence="2" id="KW-1003">Cell membrane</keyword>
<dbReference type="GO" id="GO:0032396">
    <property type="term" value="F:inhibitory MHC class I receptor activity"/>
    <property type="evidence" value="ECO:0007669"/>
    <property type="project" value="TreeGrafter"/>
</dbReference>
<dbReference type="CDD" id="cd05751">
    <property type="entry name" value="IgC2_D1_LILR_KIR_like"/>
    <property type="match status" value="1"/>
</dbReference>
<feature type="region of interest" description="Disordered" evidence="12">
    <location>
        <begin position="1"/>
        <end position="63"/>
    </location>
</feature>
<evidence type="ECO:0000256" key="9">
    <source>
        <dbReference type="ARBA" id="ARBA00023180"/>
    </source>
</evidence>
<evidence type="ECO:0000259" key="14">
    <source>
        <dbReference type="PROSITE" id="PS50835"/>
    </source>
</evidence>
<reference evidence="15" key="1">
    <citation type="submission" date="2025-08" db="UniProtKB">
        <authorList>
            <consortium name="Ensembl"/>
        </authorList>
    </citation>
    <scope>IDENTIFICATION</scope>
</reference>
<dbReference type="AlphaFoldDB" id="A0A8C8ZGF2"/>
<name>A0A8C8ZGF2_PROSS</name>
<keyword evidence="10" id="KW-0393">Immunoglobulin domain</keyword>
<feature type="domain" description="Ig-like" evidence="14">
    <location>
        <begin position="365"/>
        <end position="436"/>
    </location>
</feature>
<dbReference type="InterPro" id="IPR036179">
    <property type="entry name" value="Ig-like_dom_sf"/>
</dbReference>
<comment type="subcellular location">
    <subcellularLocation>
        <location evidence="1">Cell membrane</location>
        <topology evidence="1">Single-pass membrane protein</topology>
    </subcellularLocation>
</comment>
<dbReference type="PROSITE" id="PS50835">
    <property type="entry name" value="IG_LIKE"/>
    <property type="match status" value="2"/>
</dbReference>
<dbReference type="SMART" id="SM00409">
    <property type="entry name" value="IG"/>
    <property type="match status" value="4"/>
</dbReference>
<dbReference type="SUPFAM" id="SSF48726">
    <property type="entry name" value="Immunoglobulin"/>
    <property type="match status" value="4"/>
</dbReference>
<dbReference type="Ensembl" id="ENSPSMT00000019634.1">
    <property type="protein sequence ID" value="ENSPSMP00000016892.1"/>
    <property type="gene ID" value="ENSPSMG00000011984.1"/>
</dbReference>
<dbReference type="Pfam" id="PF13927">
    <property type="entry name" value="Ig_3"/>
    <property type="match status" value="1"/>
</dbReference>
<evidence type="ECO:0000256" key="1">
    <source>
        <dbReference type="ARBA" id="ARBA00004162"/>
    </source>
</evidence>
<dbReference type="Gene3D" id="2.60.40.10">
    <property type="entry name" value="Immunoglobulins"/>
    <property type="match status" value="4"/>
</dbReference>
<organism evidence="15 16">
    <name type="scientific">Prolemur simus</name>
    <name type="common">Greater bamboo lemur</name>
    <name type="synonym">Hapalemur simus</name>
    <dbReference type="NCBI Taxonomy" id="1328070"/>
    <lineage>
        <taxon>Eukaryota</taxon>
        <taxon>Metazoa</taxon>
        <taxon>Chordata</taxon>
        <taxon>Craniata</taxon>
        <taxon>Vertebrata</taxon>
        <taxon>Euteleostomi</taxon>
        <taxon>Mammalia</taxon>
        <taxon>Eutheria</taxon>
        <taxon>Euarchontoglires</taxon>
        <taxon>Primates</taxon>
        <taxon>Strepsirrhini</taxon>
        <taxon>Lemuriformes</taxon>
        <taxon>Lemuridae</taxon>
        <taxon>Prolemur</taxon>
    </lineage>
</organism>
<feature type="disulfide bond" evidence="11">
    <location>
        <begin position="91"/>
        <end position="138"/>
    </location>
</feature>
<evidence type="ECO:0000313" key="15">
    <source>
        <dbReference type="Ensembl" id="ENSPSMP00000016892.1"/>
    </source>
</evidence>
<evidence type="ECO:0000256" key="13">
    <source>
        <dbReference type="SAM" id="Phobius"/>
    </source>
</evidence>
<evidence type="ECO:0000256" key="12">
    <source>
        <dbReference type="SAM" id="MobiDB-lite"/>
    </source>
</evidence>
<evidence type="ECO:0000256" key="7">
    <source>
        <dbReference type="ARBA" id="ARBA00023136"/>
    </source>
</evidence>
<dbReference type="SMART" id="SM00408">
    <property type="entry name" value="IGc2"/>
    <property type="match status" value="3"/>
</dbReference>
<accession>A0A8C8ZGF2</accession>
<dbReference type="InterPro" id="IPR050412">
    <property type="entry name" value="Ig-like_Receptors_ImmuneReg"/>
</dbReference>
<dbReference type="GO" id="GO:0019221">
    <property type="term" value="P:cytokine-mediated signaling pathway"/>
    <property type="evidence" value="ECO:0007669"/>
    <property type="project" value="TreeGrafter"/>
</dbReference>
<protein>
    <recommendedName>
        <fullName evidence="14">Ig-like domain-containing protein</fullName>
    </recommendedName>
</protein>
<evidence type="ECO:0000256" key="10">
    <source>
        <dbReference type="ARBA" id="ARBA00023319"/>
    </source>
</evidence>
<feature type="domain" description="Ig-like" evidence="14">
    <location>
        <begin position="164"/>
        <end position="236"/>
    </location>
</feature>
<dbReference type="PIRSF" id="PIRSF001979">
    <property type="entry name" value="Alpha_1B_glycoprot_prd"/>
    <property type="match status" value="1"/>
</dbReference>
<dbReference type="FunFam" id="2.60.40.10:FF:000049">
    <property type="entry name" value="Leukocyte immunoglobulin-like receptor subfamily B member 1"/>
    <property type="match status" value="4"/>
</dbReference>
<keyword evidence="16" id="KW-1185">Reference proteome</keyword>
<dbReference type="PANTHER" id="PTHR11738">
    <property type="entry name" value="MHC CLASS I NK CELL RECEPTOR"/>
    <property type="match status" value="1"/>
</dbReference>
<evidence type="ECO:0000256" key="4">
    <source>
        <dbReference type="ARBA" id="ARBA00022729"/>
    </source>
</evidence>
<feature type="disulfide bond" evidence="11">
    <location>
        <begin position="184"/>
        <end position="236"/>
    </location>
</feature>
<dbReference type="InterPro" id="IPR003599">
    <property type="entry name" value="Ig_sub"/>
</dbReference>
<reference evidence="15" key="2">
    <citation type="submission" date="2025-09" db="UniProtKB">
        <authorList>
            <consortium name="Ensembl"/>
        </authorList>
    </citation>
    <scope>IDENTIFICATION</scope>
</reference>
<keyword evidence="9" id="KW-0325">Glycoprotein</keyword>
<keyword evidence="3 13" id="KW-0812">Transmembrane</keyword>
<evidence type="ECO:0000256" key="11">
    <source>
        <dbReference type="PIRSR" id="PIRSR001979-1"/>
    </source>
</evidence>
<dbReference type="GeneTree" id="ENSGT01100000263478"/>
<sequence>MSRVRGETLVWEGPHPTARPCSSRRPQELRRLPGRTGRAQPSGDKSLRGNSLPELSLGPRNHVQAGTLPKPALWAEPDSLITWGSPATIWCQGTLDAQEYHLQKEGRSVERLTPLKPGNKAKFYIPSMTEHYAGRYYCYYHSLAGWSEPSDTLELVVTAPYGKPTLSGLPSPVVMSGGNVTLQCGAETKFGKFILTQEGKQKLYWMEDSHQNSYGESQALFPVGPVTPSRRWMFRCYGYYRNTPQVWVGPSDPLELLIQGVSRKPSLLTLQGPVLAPGQTLTLQCRSDVGYDRFALSQEGGHFLPQRPGRQPQAGLSQAKFPLGPVSSSHGGRYRCYGGRKLSSLWSAPSDPLDILITGQLPHRPSLLVQPGPTVASGQDVMLLCQLQSPMDTFLLTKEGAANSPLRLRSKSRAGQFQAEFSISPVTSAHGGTYRCYGSLSTSPYLLSLPSDPLELVVSGAADTISPSQNKTVSWGNTHESSPHPQDYTVENLVRMGMAGLILVALGILLFQDWHSQRRHQEAARR</sequence>
<dbReference type="GO" id="GO:0005886">
    <property type="term" value="C:plasma membrane"/>
    <property type="evidence" value="ECO:0007669"/>
    <property type="project" value="UniProtKB-SubCell"/>
</dbReference>
<dbReference type="InterPro" id="IPR016332">
    <property type="entry name" value="A1B_glyco/leuk_Ig-like_rcpt"/>
</dbReference>
<keyword evidence="6 13" id="KW-1133">Transmembrane helix</keyword>
<evidence type="ECO:0000256" key="2">
    <source>
        <dbReference type="ARBA" id="ARBA00022475"/>
    </source>
</evidence>